<proteinExistence type="inferred from homology"/>
<keyword evidence="3" id="KW-0326">Glycosidase</keyword>
<dbReference type="PANTHER" id="PTHR10353:SF36">
    <property type="entry name" value="LP05116P"/>
    <property type="match status" value="1"/>
</dbReference>
<dbReference type="Gene3D" id="3.20.20.80">
    <property type="entry name" value="Glycosidases"/>
    <property type="match status" value="1"/>
</dbReference>
<dbReference type="PANTHER" id="PTHR10353">
    <property type="entry name" value="GLYCOSYL HYDROLASE"/>
    <property type="match status" value="1"/>
</dbReference>
<accession>A0A4R5BPU2</accession>
<keyword evidence="6" id="KW-1185">Reference proteome</keyword>
<organism evidence="5 6">
    <name type="scientific">Actinomadura darangshiensis</name>
    <dbReference type="NCBI Taxonomy" id="705336"/>
    <lineage>
        <taxon>Bacteria</taxon>
        <taxon>Bacillati</taxon>
        <taxon>Actinomycetota</taxon>
        <taxon>Actinomycetes</taxon>
        <taxon>Streptosporangiales</taxon>
        <taxon>Thermomonosporaceae</taxon>
        <taxon>Actinomadura</taxon>
    </lineage>
</organism>
<keyword evidence="2 5" id="KW-0378">Hydrolase</keyword>
<dbReference type="InterPro" id="IPR001360">
    <property type="entry name" value="Glyco_hydro_1"/>
</dbReference>
<dbReference type="EMBL" id="SMKY01000015">
    <property type="protein sequence ID" value="TDD88928.1"/>
    <property type="molecule type" value="Genomic_DNA"/>
</dbReference>
<protein>
    <submittedName>
        <fullName evidence="5">Glycosyl hydrolase family protein</fullName>
    </submittedName>
</protein>
<evidence type="ECO:0000313" key="5">
    <source>
        <dbReference type="EMBL" id="TDD88928.1"/>
    </source>
</evidence>
<evidence type="ECO:0000256" key="1">
    <source>
        <dbReference type="ARBA" id="ARBA00010838"/>
    </source>
</evidence>
<dbReference type="InterPro" id="IPR017853">
    <property type="entry name" value="GH"/>
</dbReference>
<reference evidence="5 6" key="1">
    <citation type="submission" date="2019-03" db="EMBL/GenBank/DDBJ databases">
        <title>Draft genome sequences of novel Actinobacteria.</title>
        <authorList>
            <person name="Sahin N."/>
            <person name="Ay H."/>
            <person name="Saygin H."/>
        </authorList>
    </citation>
    <scope>NUCLEOTIDE SEQUENCE [LARGE SCALE GENOMIC DNA]</scope>
    <source>
        <strain evidence="5 6">DSM 45941</strain>
    </source>
</reference>
<dbReference type="AlphaFoldDB" id="A0A4R5BPU2"/>
<evidence type="ECO:0000313" key="6">
    <source>
        <dbReference type="Proteomes" id="UP000295578"/>
    </source>
</evidence>
<comment type="similarity">
    <text evidence="1 4">Belongs to the glycosyl hydrolase 1 family.</text>
</comment>
<comment type="caution">
    <text evidence="5">The sequence shown here is derived from an EMBL/GenBank/DDBJ whole genome shotgun (WGS) entry which is preliminary data.</text>
</comment>
<dbReference type="Pfam" id="PF00232">
    <property type="entry name" value="Glyco_hydro_1"/>
    <property type="match status" value="1"/>
</dbReference>
<dbReference type="PRINTS" id="PR00131">
    <property type="entry name" value="GLHYDRLASE1"/>
</dbReference>
<dbReference type="GO" id="GO:0005829">
    <property type="term" value="C:cytosol"/>
    <property type="evidence" value="ECO:0007669"/>
    <property type="project" value="TreeGrafter"/>
</dbReference>
<dbReference type="OrthoDB" id="5166882at2"/>
<sequence length="205" mass="22476">MEVEQGVGLPLDEERRRLDAGQVGRHRSRVQVRQAARAGRPVPEAFAYGLAEGRREVGAAQEPGRVGRSLAHSPVGAEREELTGFKAGWTIANQNFEAVDGGDAEGWAWSREDQFLDVAANDDFIGVQAYTRVRIGPDGALNGRRDAIDDGIDVRGYLHWSLLDNYEWGTYEPTFGLVAVDRTTFARAIKPSAHWFGDVASGRAP</sequence>
<dbReference type="GO" id="GO:0016052">
    <property type="term" value="P:carbohydrate catabolic process"/>
    <property type="evidence" value="ECO:0007669"/>
    <property type="project" value="TreeGrafter"/>
</dbReference>
<dbReference type="GO" id="GO:0008422">
    <property type="term" value="F:beta-glucosidase activity"/>
    <property type="evidence" value="ECO:0007669"/>
    <property type="project" value="TreeGrafter"/>
</dbReference>
<evidence type="ECO:0000256" key="2">
    <source>
        <dbReference type="ARBA" id="ARBA00022801"/>
    </source>
</evidence>
<evidence type="ECO:0000256" key="4">
    <source>
        <dbReference type="RuleBase" id="RU003690"/>
    </source>
</evidence>
<name>A0A4R5BPU2_9ACTN</name>
<gene>
    <name evidence="5" type="ORF">E1293_05695</name>
</gene>
<dbReference type="Proteomes" id="UP000295578">
    <property type="component" value="Unassembled WGS sequence"/>
</dbReference>
<evidence type="ECO:0000256" key="3">
    <source>
        <dbReference type="ARBA" id="ARBA00023295"/>
    </source>
</evidence>
<dbReference type="SUPFAM" id="SSF51445">
    <property type="entry name" value="(Trans)glycosidases"/>
    <property type="match status" value="1"/>
</dbReference>